<evidence type="ECO:0000313" key="2">
    <source>
        <dbReference type="Proteomes" id="UP000297031"/>
    </source>
</evidence>
<dbReference type="EMBL" id="CP039393">
    <property type="protein sequence ID" value="QCD35886.1"/>
    <property type="molecule type" value="Genomic_DNA"/>
</dbReference>
<name>A0A4P7VL80_9BACT</name>
<sequence>MKKSNLRPAKGRPKLPADERKSIMVPVKFDIDQYQVMMDKALTAGLNRSEYIRQSALHCKVVERLTPRDVKAIRDLQGIAENLNRTAKFVGAILKGGASEEQIVRTYREIIQCKDFVLSLIKNYRNTPDSV</sequence>
<dbReference type="KEGG" id="mgod:E7746_08345"/>
<evidence type="ECO:0000313" key="1">
    <source>
        <dbReference type="EMBL" id="QCD35886.1"/>
    </source>
</evidence>
<dbReference type="Proteomes" id="UP000297031">
    <property type="component" value="Chromosome"/>
</dbReference>
<evidence type="ECO:0008006" key="3">
    <source>
        <dbReference type="Google" id="ProtNLM"/>
    </source>
</evidence>
<dbReference type="InterPro" id="IPR053842">
    <property type="entry name" value="NikA-like"/>
</dbReference>
<dbReference type="Pfam" id="PF21983">
    <property type="entry name" value="NikA-like"/>
    <property type="match status" value="1"/>
</dbReference>
<keyword evidence="2" id="KW-1185">Reference proteome</keyword>
<gene>
    <name evidence="1" type="ORF">E7746_08345</name>
</gene>
<organism evidence="1 2">
    <name type="scientific">Muribaculum gordoncarteri</name>
    <dbReference type="NCBI Taxonomy" id="2530390"/>
    <lineage>
        <taxon>Bacteria</taxon>
        <taxon>Pseudomonadati</taxon>
        <taxon>Bacteroidota</taxon>
        <taxon>Bacteroidia</taxon>
        <taxon>Bacteroidales</taxon>
        <taxon>Muribaculaceae</taxon>
        <taxon>Muribaculum</taxon>
    </lineage>
</organism>
<proteinExistence type="predicted"/>
<dbReference type="RefSeq" id="WP_123615063.1">
    <property type="nucleotide sequence ID" value="NZ_CP039393.1"/>
</dbReference>
<accession>A0A4P7VL80</accession>
<dbReference type="AlphaFoldDB" id="A0A4P7VL80"/>
<dbReference type="OrthoDB" id="3268254at2"/>
<reference evidence="1 2" key="1">
    <citation type="submission" date="2019-02" db="EMBL/GenBank/DDBJ databases">
        <title>Isolation and identification of novel species under the genus Muribaculum.</title>
        <authorList>
            <person name="Miyake S."/>
            <person name="Ding Y."/>
            <person name="Low A."/>
            <person name="Soh M."/>
            <person name="Seedorf H."/>
        </authorList>
    </citation>
    <scope>NUCLEOTIDE SEQUENCE [LARGE SCALE GENOMIC DNA]</scope>
    <source>
        <strain evidence="1 2">TLL-A4</strain>
    </source>
</reference>
<protein>
    <recommendedName>
        <fullName evidence="3">Plasmid mobilization relaxosome protein MobC</fullName>
    </recommendedName>
</protein>